<keyword evidence="4 7" id="KW-0496">Mitochondrion</keyword>
<dbReference type="PANTHER" id="PTHR11264:SF0">
    <property type="entry name" value="URACIL-DNA GLYCOSYLASE"/>
    <property type="match status" value="1"/>
</dbReference>
<feature type="region of interest" description="Disordered" evidence="9">
    <location>
        <begin position="1"/>
        <end position="59"/>
    </location>
</feature>
<comment type="caution">
    <text evidence="11">The sequence shown here is derived from an EMBL/GenBank/DDBJ whole genome shotgun (WGS) entry which is preliminary data.</text>
</comment>
<gene>
    <name evidence="7" type="primary">UNG1</name>
    <name evidence="11" type="ORF">D0862_04717</name>
</gene>
<evidence type="ECO:0000256" key="1">
    <source>
        <dbReference type="ARBA" id="ARBA00008184"/>
    </source>
</evidence>
<evidence type="ECO:0000256" key="5">
    <source>
        <dbReference type="ARBA" id="ARBA00023204"/>
    </source>
</evidence>
<dbReference type="GO" id="GO:0005634">
    <property type="term" value="C:nucleus"/>
    <property type="evidence" value="ECO:0007669"/>
    <property type="project" value="UniProtKB-SubCell"/>
</dbReference>
<name>A0A3M7GYQ2_HORWE</name>
<dbReference type="PROSITE" id="PS00130">
    <property type="entry name" value="U_DNA_GLYCOSYLASE"/>
    <property type="match status" value="1"/>
</dbReference>
<evidence type="ECO:0000256" key="9">
    <source>
        <dbReference type="SAM" id="MobiDB-lite"/>
    </source>
</evidence>
<dbReference type="SMART" id="SM00987">
    <property type="entry name" value="UreE_C"/>
    <property type="match status" value="1"/>
</dbReference>
<keyword evidence="5 7" id="KW-0234">DNA repair</keyword>
<reference evidence="11 12" key="1">
    <citation type="journal article" date="2018" name="BMC Genomics">
        <title>Genomic evidence for intraspecific hybridization in a clonal and extremely halotolerant yeast.</title>
        <authorList>
            <person name="Gostincar C."/>
            <person name="Stajich J.E."/>
            <person name="Zupancic J."/>
            <person name="Zalar P."/>
            <person name="Gunde-Cimerman N."/>
        </authorList>
    </citation>
    <scope>NUCLEOTIDE SEQUENCE [LARGE SCALE GENOMIC DNA]</scope>
    <source>
        <strain evidence="11 12">EXF-171</strain>
    </source>
</reference>
<dbReference type="GO" id="GO:0004844">
    <property type="term" value="F:uracil DNA N-glycosylase activity"/>
    <property type="evidence" value="ECO:0007669"/>
    <property type="project" value="UniProtKB-UniRule"/>
</dbReference>
<comment type="function">
    <text evidence="7">Excises uracil residues from the DNA which can arise as a result of misincorporation of dUMP residues by DNA polymerase or due to deamination of cytosine.</text>
</comment>
<dbReference type="InterPro" id="IPR018085">
    <property type="entry name" value="Ura-DNA_Glyclase_AS"/>
</dbReference>
<evidence type="ECO:0000313" key="11">
    <source>
        <dbReference type="EMBL" id="RMZ06184.1"/>
    </source>
</evidence>
<feature type="active site" description="Proton acceptor" evidence="7 8">
    <location>
        <position position="148"/>
    </location>
</feature>
<dbReference type="EMBL" id="QWIQ01000116">
    <property type="protein sequence ID" value="RMZ06184.1"/>
    <property type="molecule type" value="Genomic_DNA"/>
</dbReference>
<evidence type="ECO:0000256" key="8">
    <source>
        <dbReference type="PROSITE-ProRule" id="PRU10072"/>
    </source>
</evidence>
<keyword evidence="6 7" id="KW-0539">Nucleus</keyword>
<keyword evidence="2 7" id="KW-0227">DNA damage</keyword>
<feature type="domain" description="Uracil-DNA glycosylase-like" evidence="10">
    <location>
        <begin position="133"/>
        <end position="297"/>
    </location>
</feature>
<dbReference type="NCBIfam" id="TIGR00628">
    <property type="entry name" value="ung"/>
    <property type="match status" value="1"/>
</dbReference>
<dbReference type="Pfam" id="PF03167">
    <property type="entry name" value="UDG"/>
    <property type="match status" value="1"/>
</dbReference>
<protein>
    <recommendedName>
        <fullName evidence="7">Uracil-DNA glycosylase</fullName>
        <shortName evidence="7">UDG</shortName>
        <ecNumber evidence="7">3.2.2.27</ecNumber>
    </recommendedName>
</protein>
<evidence type="ECO:0000256" key="3">
    <source>
        <dbReference type="ARBA" id="ARBA00022801"/>
    </source>
</evidence>
<accession>A0A3M7GYQ2</accession>
<dbReference type="Proteomes" id="UP000281468">
    <property type="component" value="Unassembled WGS sequence"/>
</dbReference>
<organism evidence="11 12">
    <name type="scientific">Hortaea werneckii</name>
    <name type="common">Black yeast</name>
    <name type="synonym">Cladosporium werneckii</name>
    <dbReference type="NCBI Taxonomy" id="91943"/>
    <lineage>
        <taxon>Eukaryota</taxon>
        <taxon>Fungi</taxon>
        <taxon>Dikarya</taxon>
        <taxon>Ascomycota</taxon>
        <taxon>Pezizomycotina</taxon>
        <taxon>Dothideomycetes</taxon>
        <taxon>Dothideomycetidae</taxon>
        <taxon>Mycosphaerellales</taxon>
        <taxon>Teratosphaeriaceae</taxon>
        <taxon>Hortaea</taxon>
    </lineage>
</organism>
<dbReference type="NCBIfam" id="NF003592">
    <property type="entry name" value="PRK05254.1-5"/>
    <property type="match status" value="1"/>
</dbReference>
<dbReference type="InterPro" id="IPR036895">
    <property type="entry name" value="Uracil-DNA_glycosylase-like_sf"/>
</dbReference>
<proteinExistence type="inferred from homology"/>
<dbReference type="SMART" id="SM00986">
    <property type="entry name" value="UDG"/>
    <property type="match status" value="1"/>
</dbReference>
<evidence type="ECO:0000256" key="2">
    <source>
        <dbReference type="ARBA" id="ARBA00022763"/>
    </source>
</evidence>
<dbReference type="FunFam" id="3.40.470.10:FF:000007">
    <property type="entry name" value="Uracil-DNA glycosylase"/>
    <property type="match status" value="1"/>
</dbReference>
<evidence type="ECO:0000256" key="6">
    <source>
        <dbReference type="ARBA" id="ARBA00023242"/>
    </source>
</evidence>
<dbReference type="NCBIfam" id="NF003589">
    <property type="entry name" value="PRK05254.1-2"/>
    <property type="match status" value="1"/>
</dbReference>
<dbReference type="HAMAP" id="MF_00148">
    <property type="entry name" value="UDG"/>
    <property type="match status" value="1"/>
</dbReference>
<evidence type="ECO:0000313" key="12">
    <source>
        <dbReference type="Proteomes" id="UP000281468"/>
    </source>
</evidence>
<comment type="subcellular location">
    <subcellularLocation>
        <location evidence="7">Mitochondrion</location>
    </subcellularLocation>
    <subcellularLocation>
        <location evidence="7">Nucleus</location>
    </subcellularLocation>
</comment>
<comment type="similarity">
    <text evidence="1 7">Belongs to the uracil-DNA glycosylase (UDG) superfamily. UNG family.</text>
</comment>
<dbReference type="InterPro" id="IPR002043">
    <property type="entry name" value="UDG_fam1"/>
</dbReference>
<dbReference type="CDD" id="cd10027">
    <property type="entry name" value="UDG-F1-like"/>
    <property type="match status" value="1"/>
</dbReference>
<evidence type="ECO:0000259" key="10">
    <source>
        <dbReference type="SMART" id="SM00986"/>
    </source>
</evidence>
<dbReference type="NCBIfam" id="NF003588">
    <property type="entry name" value="PRK05254.1-1"/>
    <property type="match status" value="1"/>
</dbReference>
<dbReference type="VEuPathDB" id="FungiDB:BTJ68_05070"/>
<comment type="catalytic activity">
    <reaction evidence="7">
        <text>Hydrolyzes single-stranded DNA or mismatched double-stranded DNA and polynucleotides, releasing free uracil.</text>
        <dbReference type="EC" id="3.2.2.27"/>
    </reaction>
</comment>
<sequence length="1238" mass="132972">MSLKRKATDLAADAAKKPKANGAITSFFSQPKPNPPTSSTNPAVPHTNGDAAPGAEATQPVKFDKDAWVAKLTPEQKELLKLEIETLHESWLGALKEEVVSKEFLDLKRFLKRELETGKKVFPPSDDIYSWSRHTPLHNVKAVIVGQDPYHNLNQAHGLCFSVRPPTPAPPSLKNMYTALKKDYPDFKAPPKNGGLLTPWADRGVLMLNACLTVRAHEANSHSNKGWEGFTQKVIDVVAKKRTRGVVFLAWGNPAQKRCTRINGQKHLVLKSVHPSPLSAARGFFDCGHFKKANEWLKQRYGEEGMIDWNLDVSPEDAGVELRISCSILAGRLRRCRIVEWVGCAGLGLYEHRWIRRSSLTSILLRAFQSLVTPKPPNQLTVHLFRAFRLERITRSEIIPATTDSLLVDDKSTMWLFIPTLQFVAFAIAQSYYPESPNLSSNSCLRRSVLVYTSDSETYVVTDVGSTDFRATQTYCPNATVSTLTVYGVNQTITTALPASTITITQAPTSPTVATPPAPSSTLIVVASSGFEDGTGNDYNTSSSDPGATAAIVQDGPFQPNSGSSYLLITFEESTPSKVRRQATSQLTYNVTQVFAATTGISYTLTAFAAKSQSDDVEPQCSLTICAEDSCGNAQPLSTSYSQISYLYAASSTNTNSVATFIAQCSRAAYVALDDISISSTSASPSSAQNGVSTVFVTRTLTIQQSLSGPEPRTTTLQVTTVLDGSTVVYTTMVPQGSHEPVQAPTTTVVTTVLSGSILTLTTTVPTTLYRTPTLQSDGVTPGLYTTTVSEVSTTTTTVTRTLDLNNSLNNSESYVRETATATTTLISTGLPSHLTLTTTLLLTTTQSGPMLPASTYYSTLPASTTTVTISQPQVTETYSLPASVTTLGATNGSCIASGLNEVQTSVVFSTVFVPSNATGDLPFTPPVAQTSIVYSTIFVTRNDSQPGPTEDLSSSALPATAFVTLTQQPSTLTSYISVTISPSSACPTLRANASTETLRTTETLTAQPQNVTIQGQNQTQTVTVSAPPQTYTETLPAETRTLTLPPETTSILGPTVTATYTPSSSAASSSARPSISGSVTLALASPTAIIGDLSGSPVDYDDVVSSEIELPFQIRLYSQSSANVRVSTNGVVGFTTLNNEFDNIDLPYFGFSNCSAIPSEDGSGSDTCFTDTAALPLWAGLYIYNGTQQGIYYEISGTAPNRQVSFEFYESLYSDPTQSYHFLVHFLEASTNYVTFE</sequence>
<dbReference type="GO" id="GO:0005739">
    <property type="term" value="C:mitochondrion"/>
    <property type="evidence" value="ECO:0007669"/>
    <property type="project" value="UniProtKB-SubCell"/>
</dbReference>
<dbReference type="SUPFAM" id="SSF52141">
    <property type="entry name" value="Uracil-DNA glycosylase-like"/>
    <property type="match status" value="1"/>
</dbReference>
<evidence type="ECO:0000256" key="7">
    <source>
        <dbReference type="HAMAP-Rule" id="MF_03166"/>
    </source>
</evidence>
<evidence type="ECO:0000256" key="4">
    <source>
        <dbReference type="ARBA" id="ARBA00023128"/>
    </source>
</evidence>
<dbReference type="AlphaFoldDB" id="A0A3M7GYQ2"/>
<dbReference type="Gene3D" id="3.40.470.10">
    <property type="entry name" value="Uracil-DNA glycosylase-like domain"/>
    <property type="match status" value="1"/>
</dbReference>
<dbReference type="GO" id="GO:0097510">
    <property type="term" value="P:base-excision repair, AP site formation via deaminated base removal"/>
    <property type="evidence" value="ECO:0007669"/>
    <property type="project" value="TreeGrafter"/>
</dbReference>
<keyword evidence="3 7" id="KW-0378">Hydrolase</keyword>
<dbReference type="EC" id="3.2.2.27" evidence="7"/>
<dbReference type="PANTHER" id="PTHR11264">
    <property type="entry name" value="URACIL-DNA GLYCOSYLASE"/>
    <property type="match status" value="1"/>
</dbReference>
<dbReference type="InterPro" id="IPR005122">
    <property type="entry name" value="Uracil-DNA_glycosylase-like"/>
</dbReference>